<comment type="subunit">
    <text evidence="7">Component of the eukaryotic translation initiation factor 3 (eIF-3) complex.</text>
</comment>
<proteinExistence type="inferred from homology"/>
<evidence type="ECO:0000313" key="10">
    <source>
        <dbReference type="Proteomes" id="UP000788993"/>
    </source>
</evidence>
<evidence type="ECO:0000256" key="7">
    <source>
        <dbReference type="HAMAP-Rule" id="MF_03000"/>
    </source>
</evidence>
<reference evidence="9" key="1">
    <citation type="journal article" date="2021" name="Open Biol.">
        <title>Shared evolutionary footprints suggest mitochondrial oxidative damage underlies multiple complex I losses in fungi.</title>
        <authorList>
            <person name="Schikora-Tamarit M.A."/>
            <person name="Marcet-Houben M."/>
            <person name="Nosek J."/>
            <person name="Gabaldon T."/>
        </authorList>
    </citation>
    <scope>NUCLEOTIDE SEQUENCE</scope>
    <source>
        <strain evidence="9">NCAIM Y.01608</strain>
    </source>
</reference>
<dbReference type="GO" id="GO:0003743">
    <property type="term" value="F:translation initiation factor activity"/>
    <property type="evidence" value="ECO:0007669"/>
    <property type="project" value="UniProtKB-UniRule"/>
</dbReference>
<protein>
    <recommendedName>
        <fullName evidence="7">Eukaryotic translation initiation factor 3 subunit A</fullName>
        <shortName evidence="7">eIF3a</shortName>
    </recommendedName>
    <alternativeName>
        <fullName evidence="7">Eukaryotic translation initiation factor 3 110 kDa subunit homolog</fullName>
        <shortName evidence="7">eIF3 p110</shortName>
    </alternativeName>
    <alternativeName>
        <fullName evidence="7">Translation initiation factor eIF3, p110 subunit homolog</fullName>
    </alternativeName>
</protein>
<dbReference type="GO" id="GO:0043614">
    <property type="term" value="C:multi-eIF complex"/>
    <property type="evidence" value="ECO:0007669"/>
    <property type="project" value="TreeGrafter"/>
</dbReference>
<comment type="subcellular location">
    <subcellularLocation>
        <location evidence="1 7">Cytoplasm</location>
    </subcellularLocation>
</comment>
<evidence type="ECO:0000256" key="5">
    <source>
        <dbReference type="ARBA" id="ARBA00022917"/>
    </source>
</evidence>
<comment type="caution">
    <text evidence="9">The sequence shown here is derived from an EMBL/GenBank/DDBJ whole genome shotgun (WGS) entry which is preliminary data.</text>
</comment>
<dbReference type="SMART" id="SM00088">
    <property type="entry name" value="PINT"/>
    <property type="match status" value="1"/>
</dbReference>
<gene>
    <name evidence="7" type="primary">TIF32</name>
    <name evidence="9" type="ORF">OGATHE_006553</name>
</gene>
<evidence type="ECO:0000259" key="8">
    <source>
        <dbReference type="PROSITE" id="PS50250"/>
    </source>
</evidence>
<comment type="similarity">
    <text evidence="7">Belongs to the eIF-3 subunit A family.</text>
</comment>
<keyword evidence="4 7" id="KW-0694">RNA-binding</keyword>
<dbReference type="HAMAP" id="MF_03000">
    <property type="entry name" value="eIF3a"/>
    <property type="match status" value="1"/>
</dbReference>
<organism evidence="9 10">
    <name type="scientific">Ogataea polymorpha</name>
    <dbReference type="NCBI Taxonomy" id="460523"/>
    <lineage>
        <taxon>Eukaryota</taxon>
        <taxon>Fungi</taxon>
        <taxon>Dikarya</taxon>
        <taxon>Ascomycota</taxon>
        <taxon>Saccharomycotina</taxon>
        <taxon>Pichiomycetes</taxon>
        <taxon>Pichiales</taxon>
        <taxon>Pichiaceae</taxon>
        <taxon>Ogataea</taxon>
    </lineage>
</organism>
<evidence type="ECO:0000256" key="1">
    <source>
        <dbReference type="ARBA" id="ARBA00004496"/>
    </source>
</evidence>
<evidence type="ECO:0000256" key="4">
    <source>
        <dbReference type="ARBA" id="ARBA00022884"/>
    </source>
</evidence>
<keyword evidence="2 7" id="KW-0963">Cytoplasm</keyword>
<comment type="function">
    <text evidence="7">RNA-binding component of the eukaryotic translation initiation factor 3 (eIF-3) complex, which is involved in protein synthesis of a specialized repertoire of mRNAs and, together with other initiation factors, stimulates binding of mRNA and methionyl-tRNAi to the 40S ribosome. The eIF-3 complex specifically targets and initiates translation of a subset of mRNAs involved in cell proliferation.</text>
</comment>
<dbReference type="InterPro" id="IPR000717">
    <property type="entry name" value="PCI_dom"/>
</dbReference>
<dbReference type="AlphaFoldDB" id="A0A9P8NTD3"/>
<keyword evidence="5 7" id="KW-0648">Protein biosynthesis</keyword>
<keyword evidence="6 7" id="KW-0175">Coiled coil</keyword>
<dbReference type="GO" id="GO:0001732">
    <property type="term" value="P:formation of cytoplasmic translation initiation complex"/>
    <property type="evidence" value="ECO:0007669"/>
    <property type="project" value="UniProtKB-UniRule"/>
</dbReference>
<dbReference type="Proteomes" id="UP000788993">
    <property type="component" value="Unassembled WGS sequence"/>
</dbReference>
<dbReference type="PANTHER" id="PTHR14005">
    <property type="entry name" value="EUKARYOTIC TRANSLATION INITIATION FACTOR 3, THETA SUBUNIT"/>
    <property type="match status" value="1"/>
</dbReference>
<dbReference type="Pfam" id="PF22591">
    <property type="entry name" value="eIF3a_PCI_TPR-like"/>
    <property type="match status" value="1"/>
</dbReference>
<sequence length="875" mass="100914">MAPSYNIRPENTLRRAEDLIAVDQKEAALQTLYDFITSKRIRSVAPLDLEPIALLFVELGVDLRSGKLVKDGLHQYKKNVQGNDSGLESVETVVKKFLEKAEAKLNDAQLKANDVAATLEAEAAQLEADDEDEDDENRQIVVSPEDVLMSIVSTDDTKDRSDRELVVPWLKFLWEAYRTVLDILRNNSKLEVGYATVVSQAFGFCVKYNRKTEFKRLCDILRTHLQTVTQKSVVKHQIENPIDLSDPDTLQRYLETRFNQLNVSVRLELWQESFRTVEDVHTLMTISKRQPKPSMMVNYYDNLAKIFNVSDNRLFHAAARQKFFSLFVQSPIATDEELKHYASLQLLSVLSVPVTSSSKVDDFAKRKDNRLSMLLNLSKVPTRESLLTQVASRNVLSIVDPSLAKLYELMEKDLHPISFASQAKDIFAFIESNKEFHMYIKPLTGVILDKLFEQISEVYETVKLDFLVKLSTFEGQFKLSPIEIESRLLAAASNNLLSVKIDHEAKVVSFKTDTLENSLLSSIPLNMSSKVQYTPTEIIRTQLSSLANTLRESVRLIDPLASENEKTLKQKVSMRANAEFAEERQEVLDRALLLENRMKEVAEIKRRDEEAATKARYEKLAAVKKAEQERIEQETAKRLEEKRRKELEAIQQAEKKKLLNEINAKGIIKVDMDDIENLDGRKLQKMQIEKLEQDRKALEERIEATAKRFDYLERAQRRYELPMLQADAEVQKGREMEVYEEMKQKLIANAKKEHEEALKIKQRLARLIPDYKEFVGQKEKALWDEYDKKAAEAKEKLEAAKKQRIAEFIAKKKAEFEEQQKSLAQAEERLQKEAAEWEAKMSNLKYADKLKLKRAGEWPPVPPAHLQKYIKKEIK</sequence>
<dbReference type="PROSITE" id="PS50250">
    <property type="entry name" value="PCI"/>
    <property type="match status" value="1"/>
</dbReference>
<dbReference type="GO" id="GO:0002188">
    <property type="term" value="P:translation reinitiation"/>
    <property type="evidence" value="ECO:0007669"/>
    <property type="project" value="TreeGrafter"/>
</dbReference>
<reference evidence="9" key="2">
    <citation type="submission" date="2021-01" db="EMBL/GenBank/DDBJ databases">
        <authorList>
            <person name="Schikora-Tamarit M.A."/>
        </authorList>
    </citation>
    <scope>NUCLEOTIDE SEQUENCE</scope>
    <source>
        <strain evidence="9">NCAIM Y.01608</strain>
    </source>
</reference>
<dbReference type="GO" id="GO:0033290">
    <property type="term" value="C:eukaryotic 48S preinitiation complex"/>
    <property type="evidence" value="ECO:0007669"/>
    <property type="project" value="UniProtKB-UniRule"/>
</dbReference>
<feature type="domain" description="PCI" evidence="8">
    <location>
        <begin position="338"/>
        <end position="515"/>
    </location>
</feature>
<feature type="coiled-coil region" evidence="7">
    <location>
        <begin position="614"/>
        <end position="656"/>
    </location>
</feature>
<dbReference type="GO" id="GO:0071541">
    <property type="term" value="C:eukaryotic translation initiation factor 3 complex, eIF3m"/>
    <property type="evidence" value="ECO:0007669"/>
    <property type="project" value="TreeGrafter"/>
</dbReference>
<dbReference type="GO" id="GO:0071540">
    <property type="term" value="C:eukaryotic translation initiation factor 3 complex, eIF3e"/>
    <property type="evidence" value="ECO:0007669"/>
    <property type="project" value="TreeGrafter"/>
</dbReference>
<keyword evidence="3 7" id="KW-0396">Initiation factor</keyword>
<evidence type="ECO:0000313" key="9">
    <source>
        <dbReference type="EMBL" id="KAH3658827.1"/>
    </source>
</evidence>
<dbReference type="InterPro" id="IPR027512">
    <property type="entry name" value="EIF3A"/>
</dbReference>
<evidence type="ECO:0000256" key="2">
    <source>
        <dbReference type="ARBA" id="ARBA00022490"/>
    </source>
</evidence>
<dbReference type="Gene3D" id="4.10.860.10">
    <property type="entry name" value="UVR domain"/>
    <property type="match status" value="1"/>
</dbReference>
<dbReference type="InterPro" id="IPR054711">
    <property type="entry name" value="eIF3a_PCI_TPR-like"/>
</dbReference>
<evidence type="ECO:0000256" key="3">
    <source>
        <dbReference type="ARBA" id="ARBA00022540"/>
    </source>
</evidence>
<dbReference type="EMBL" id="JAEUBD010001571">
    <property type="protein sequence ID" value="KAH3658827.1"/>
    <property type="molecule type" value="Genomic_DNA"/>
</dbReference>
<dbReference type="PANTHER" id="PTHR14005:SF0">
    <property type="entry name" value="EUKARYOTIC TRANSLATION INITIATION FACTOR 3 SUBUNIT A"/>
    <property type="match status" value="1"/>
</dbReference>
<accession>A0A9P8NTD3</accession>
<name>A0A9P8NTD3_9ASCO</name>
<evidence type="ECO:0000256" key="6">
    <source>
        <dbReference type="ARBA" id="ARBA00023054"/>
    </source>
</evidence>
<dbReference type="Gene3D" id="1.25.40.860">
    <property type="match status" value="2"/>
</dbReference>
<feature type="coiled-coil region" evidence="7">
    <location>
        <begin position="681"/>
        <end position="847"/>
    </location>
</feature>
<dbReference type="GO" id="GO:0003729">
    <property type="term" value="F:mRNA binding"/>
    <property type="evidence" value="ECO:0007669"/>
    <property type="project" value="TreeGrafter"/>
</dbReference>
<feature type="coiled-coil region" evidence="7">
    <location>
        <begin position="98"/>
        <end position="136"/>
    </location>
</feature>
<dbReference type="OrthoDB" id="18884at2759"/>
<keyword evidence="10" id="KW-1185">Reference proteome</keyword>
<dbReference type="GO" id="GO:0016282">
    <property type="term" value="C:eukaryotic 43S preinitiation complex"/>
    <property type="evidence" value="ECO:0007669"/>
    <property type="project" value="UniProtKB-UniRule"/>
</dbReference>
<dbReference type="FunFam" id="4.10.860.10:FF:000001">
    <property type="entry name" value="Eukaryotic translation initiation factor 3 subunit A"/>
    <property type="match status" value="1"/>
</dbReference>